<protein>
    <submittedName>
        <fullName evidence="2">Uncharacterized protein</fullName>
    </submittedName>
</protein>
<proteinExistence type="predicted"/>
<name>A0AAV9J8Q5_9PEZI</name>
<dbReference type="Proteomes" id="UP001324427">
    <property type="component" value="Unassembled WGS sequence"/>
</dbReference>
<evidence type="ECO:0000313" key="3">
    <source>
        <dbReference type="Proteomes" id="UP001324427"/>
    </source>
</evidence>
<evidence type="ECO:0000256" key="1">
    <source>
        <dbReference type="SAM" id="MobiDB-lite"/>
    </source>
</evidence>
<feature type="compositionally biased region" description="Pro residues" evidence="1">
    <location>
        <begin position="87"/>
        <end position="99"/>
    </location>
</feature>
<accession>A0AAV9J8Q5</accession>
<feature type="compositionally biased region" description="Basic and acidic residues" evidence="1">
    <location>
        <begin position="219"/>
        <end position="228"/>
    </location>
</feature>
<dbReference type="EMBL" id="JAVFHQ010000057">
    <property type="protein sequence ID" value="KAK4541081.1"/>
    <property type="molecule type" value="Genomic_DNA"/>
</dbReference>
<gene>
    <name evidence="2" type="ORF">LTR36_008306</name>
</gene>
<dbReference type="AlphaFoldDB" id="A0AAV9J8Q5"/>
<sequence length="228" mass="24736">MAPTLQHRLLIICIVLTSISLFLLVLATLAARWAFRNSRQAQNILNSMEALIAANAGGPTDEEADSNGEAVDQAFVEPEEETAHNTPPLPDTPPIPPRSPLRDYSDPNIRGGPWGTPIPRRNGALRSTVTGHANDPYVDDGSPTSYGSVIRTQRFNPLPGLDGPAYGANGRSVDEDEVEMDEMPHSGQTPRLRQASSDLRQEYGEDEMADVGGESATRLTKEDGTHRQ</sequence>
<keyword evidence="3" id="KW-1185">Reference proteome</keyword>
<feature type="compositionally biased region" description="Polar residues" evidence="1">
    <location>
        <begin position="186"/>
        <end position="198"/>
    </location>
</feature>
<evidence type="ECO:0000313" key="2">
    <source>
        <dbReference type="EMBL" id="KAK4541081.1"/>
    </source>
</evidence>
<reference evidence="2 3" key="1">
    <citation type="submission" date="2021-11" db="EMBL/GenBank/DDBJ databases">
        <title>Black yeast isolated from Biological Soil Crust.</title>
        <authorList>
            <person name="Kurbessoian T."/>
        </authorList>
    </citation>
    <scope>NUCLEOTIDE SEQUENCE [LARGE SCALE GENOMIC DNA]</scope>
    <source>
        <strain evidence="2 3">CCFEE 5522</strain>
    </source>
</reference>
<feature type="region of interest" description="Disordered" evidence="1">
    <location>
        <begin position="78"/>
        <end position="141"/>
    </location>
</feature>
<comment type="caution">
    <text evidence="2">The sequence shown here is derived from an EMBL/GenBank/DDBJ whole genome shotgun (WGS) entry which is preliminary data.</text>
</comment>
<feature type="region of interest" description="Disordered" evidence="1">
    <location>
        <begin position="155"/>
        <end position="228"/>
    </location>
</feature>
<organism evidence="2 3">
    <name type="scientific">Oleoguttula mirabilis</name>
    <dbReference type="NCBI Taxonomy" id="1507867"/>
    <lineage>
        <taxon>Eukaryota</taxon>
        <taxon>Fungi</taxon>
        <taxon>Dikarya</taxon>
        <taxon>Ascomycota</taxon>
        <taxon>Pezizomycotina</taxon>
        <taxon>Dothideomycetes</taxon>
        <taxon>Dothideomycetidae</taxon>
        <taxon>Mycosphaerellales</taxon>
        <taxon>Teratosphaeriaceae</taxon>
        <taxon>Oleoguttula</taxon>
    </lineage>
</organism>